<comment type="similarity">
    <text evidence="2">Belongs to the MipA/OmpV family.</text>
</comment>
<evidence type="ECO:0000256" key="1">
    <source>
        <dbReference type="ARBA" id="ARBA00004442"/>
    </source>
</evidence>
<keyword evidence="4" id="KW-0472">Membrane</keyword>
<name>A0ABU1WVY8_SPHXE</name>
<dbReference type="RefSeq" id="WP_310221357.1">
    <property type="nucleotide sequence ID" value="NZ_JAVDWV010000001.1"/>
</dbReference>
<dbReference type="EMBL" id="JAVDWV010000001">
    <property type="protein sequence ID" value="MDR7153477.1"/>
    <property type="molecule type" value="Genomic_DNA"/>
</dbReference>
<dbReference type="PANTHER" id="PTHR38776:SF1">
    <property type="entry name" value="MLTA-INTERACTING PROTEIN-RELATED"/>
    <property type="match status" value="1"/>
</dbReference>
<evidence type="ECO:0000256" key="3">
    <source>
        <dbReference type="ARBA" id="ARBA00022729"/>
    </source>
</evidence>
<protein>
    <submittedName>
        <fullName evidence="7">Outer membrane scaffolding protein for murein synthesis (MipA/OmpV family)</fullName>
    </submittedName>
</protein>
<evidence type="ECO:0000256" key="5">
    <source>
        <dbReference type="ARBA" id="ARBA00023237"/>
    </source>
</evidence>
<dbReference type="InterPro" id="IPR010583">
    <property type="entry name" value="MipA"/>
</dbReference>
<reference evidence="7 8" key="1">
    <citation type="submission" date="2023-07" db="EMBL/GenBank/DDBJ databases">
        <title>Sorghum-associated microbial communities from plants grown in Nebraska, USA.</title>
        <authorList>
            <person name="Schachtman D."/>
        </authorList>
    </citation>
    <scope>NUCLEOTIDE SEQUENCE [LARGE SCALE GENOMIC DNA]</scope>
    <source>
        <strain evidence="7 8">4256</strain>
    </source>
</reference>
<keyword evidence="8" id="KW-1185">Reference proteome</keyword>
<dbReference type="Pfam" id="PF06629">
    <property type="entry name" value="MipA"/>
    <property type="match status" value="1"/>
</dbReference>
<feature type="signal peptide" evidence="6">
    <location>
        <begin position="1"/>
        <end position="24"/>
    </location>
</feature>
<evidence type="ECO:0000256" key="6">
    <source>
        <dbReference type="SAM" id="SignalP"/>
    </source>
</evidence>
<evidence type="ECO:0000256" key="4">
    <source>
        <dbReference type="ARBA" id="ARBA00023136"/>
    </source>
</evidence>
<dbReference type="Proteomes" id="UP001267638">
    <property type="component" value="Unassembled WGS sequence"/>
</dbReference>
<accession>A0ABU1WVY8</accession>
<sequence length="282" mass="30082">MPFFRCSLAATVVATLSLAVPALAQDEEQHSTLTIGAGAAMIPSYEGSDDYRVLPIAQARGKVHDYAFWTRGTSLYVDAIPDPIGPSVNFELGPIVNVRLDRTSRKQIKDEAVQLLGKRDLAVEVGAFVGIGKTGVITSDYDNISARVAVTKDVAGAHGGYVVTPTVEYFTPLSMTTFAGLSLSADYVGKKYGRYYFDITPQESLASGLDVYDRAGRGSGFKRMSANLTAGKSLSGDLRKGWALFGLAGYSRMLGKYADSPIVSDAGSRNQFVGALGIGYTF</sequence>
<keyword evidence="5" id="KW-0998">Cell outer membrane</keyword>
<comment type="subcellular location">
    <subcellularLocation>
        <location evidence="1">Cell outer membrane</location>
    </subcellularLocation>
</comment>
<evidence type="ECO:0000313" key="8">
    <source>
        <dbReference type="Proteomes" id="UP001267638"/>
    </source>
</evidence>
<keyword evidence="3 6" id="KW-0732">Signal</keyword>
<evidence type="ECO:0000256" key="2">
    <source>
        <dbReference type="ARBA" id="ARBA00005722"/>
    </source>
</evidence>
<proteinExistence type="inferred from homology"/>
<gene>
    <name evidence="7" type="ORF">J2W40_000271</name>
</gene>
<evidence type="ECO:0000313" key="7">
    <source>
        <dbReference type="EMBL" id="MDR7153477.1"/>
    </source>
</evidence>
<feature type="chain" id="PRO_5045450109" evidence="6">
    <location>
        <begin position="25"/>
        <end position="282"/>
    </location>
</feature>
<comment type="caution">
    <text evidence="7">The sequence shown here is derived from an EMBL/GenBank/DDBJ whole genome shotgun (WGS) entry which is preliminary data.</text>
</comment>
<organism evidence="7 8">
    <name type="scientific">Sphingobium xenophagum</name>
    <dbReference type="NCBI Taxonomy" id="121428"/>
    <lineage>
        <taxon>Bacteria</taxon>
        <taxon>Pseudomonadati</taxon>
        <taxon>Pseudomonadota</taxon>
        <taxon>Alphaproteobacteria</taxon>
        <taxon>Sphingomonadales</taxon>
        <taxon>Sphingomonadaceae</taxon>
        <taxon>Sphingobium</taxon>
    </lineage>
</organism>
<dbReference type="PANTHER" id="PTHR38776">
    <property type="entry name" value="MLTA-INTERACTING PROTEIN-RELATED"/>
    <property type="match status" value="1"/>
</dbReference>